<evidence type="ECO:0000313" key="2">
    <source>
        <dbReference type="EMBL" id="JAG81040.1"/>
    </source>
</evidence>
<dbReference type="EMBL" id="GBYB01011274">
    <property type="protein sequence ID" value="JAG81041.1"/>
    <property type="molecule type" value="Transcribed_RNA"/>
</dbReference>
<evidence type="ECO:0000313" key="3">
    <source>
        <dbReference type="EMBL" id="JAG81041.1"/>
    </source>
</evidence>
<feature type="region of interest" description="Disordered" evidence="1">
    <location>
        <begin position="44"/>
        <end position="76"/>
    </location>
</feature>
<name>A0A0C9QA44_9HYME</name>
<evidence type="ECO:0000256" key="1">
    <source>
        <dbReference type="SAM" id="MobiDB-lite"/>
    </source>
</evidence>
<accession>A0A0C9QA44</accession>
<proteinExistence type="predicted"/>
<feature type="non-terminal residue" evidence="2">
    <location>
        <position position="1"/>
    </location>
</feature>
<sequence>IFDNSNKQKRCKCHSPPDKRNPWNVEFHGAVKLVLRKYVFPPDDRKLHEEPKDPLRDSSRVQDGRSNIILHQPPQVNNGNKGIREIVIKLKIQDLFVLILTHE</sequence>
<dbReference type="AlphaFoldDB" id="A0A0C9QA44"/>
<dbReference type="EMBL" id="GBYB01011273">
    <property type="protein sequence ID" value="JAG81040.1"/>
    <property type="molecule type" value="Transcribed_RNA"/>
</dbReference>
<organism evidence="2">
    <name type="scientific">Fopius arisanus</name>
    <dbReference type="NCBI Taxonomy" id="64838"/>
    <lineage>
        <taxon>Eukaryota</taxon>
        <taxon>Metazoa</taxon>
        <taxon>Ecdysozoa</taxon>
        <taxon>Arthropoda</taxon>
        <taxon>Hexapoda</taxon>
        <taxon>Insecta</taxon>
        <taxon>Pterygota</taxon>
        <taxon>Neoptera</taxon>
        <taxon>Endopterygota</taxon>
        <taxon>Hymenoptera</taxon>
        <taxon>Apocrita</taxon>
        <taxon>Ichneumonoidea</taxon>
        <taxon>Braconidae</taxon>
        <taxon>Opiinae</taxon>
        <taxon>Fopius</taxon>
    </lineage>
</organism>
<protein>
    <submittedName>
        <fullName evidence="2">EBNA6_1 protein</fullName>
    </submittedName>
    <submittedName>
        <fullName evidence="3">EBNA6_2 protein</fullName>
    </submittedName>
</protein>
<feature type="compositionally biased region" description="Basic and acidic residues" evidence="1">
    <location>
        <begin position="44"/>
        <end position="63"/>
    </location>
</feature>
<gene>
    <name evidence="2" type="primary">EBNA6_1</name>
    <name evidence="3" type="synonym">EBNA6_2</name>
    <name evidence="3" type="ORF">g.46630</name>
    <name evidence="2" type="ORF">g.46631</name>
</gene>
<reference evidence="2" key="1">
    <citation type="submission" date="2015-01" db="EMBL/GenBank/DDBJ databases">
        <title>Transcriptome Assembly of Fopius arisanus.</title>
        <authorList>
            <person name="Geib S."/>
        </authorList>
    </citation>
    <scope>NUCLEOTIDE SEQUENCE</scope>
</reference>